<dbReference type="AlphaFoldDB" id="A0A151QPQ0"/>
<dbReference type="Proteomes" id="UP000075243">
    <property type="component" value="Unassembled WGS sequence"/>
</dbReference>
<evidence type="ECO:0000313" key="1">
    <source>
        <dbReference type="EMBL" id="KYP32283.1"/>
    </source>
</evidence>
<keyword evidence="2" id="KW-1185">Reference proteome</keyword>
<dbReference type="EMBL" id="KQ485362">
    <property type="protein sequence ID" value="KYP32283.1"/>
    <property type="molecule type" value="Genomic_DNA"/>
</dbReference>
<sequence>MPSSSSPYDSAHRSMRALTGILWSSGNNPKSMKHSLTMELSSKTSKIFSRKVSNSMLESSIE</sequence>
<accession>A0A151QPQ0</accession>
<gene>
    <name evidence="1" type="ORF">KK1_047076</name>
</gene>
<proteinExistence type="predicted"/>
<protein>
    <submittedName>
        <fullName evidence="1">Uncharacterized protein</fullName>
    </submittedName>
</protein>
<organism evidence="1 2">
    <name type="scientific">Cajanus cajan</name>
    <name type="common">Pigeon pea</name>
    <name type="synonym">Cajanus indicus</name>
    <dbReference type="NCBI Taxonomy" id="3821"/>
    <lineage>
        <taxon>Eukaryota</taxon>
        <taxon>Viridiplantae</taxon>
        <taxon>Streptophyta</taxon>
        <taxon>Embryophyta</taxon>
        <taxon>Tracheophyta</taxon>
        <taxon>Spermatophyta</taxon>
        <taxon>Magnoliopsida</taxon>
        <taxon>eudicotyledons</taxon>
        <taxon>Gunneridae</taxon>
        <taxon>Pentapetalae</taxon>
        <taxon>rosids</taxon>
        <taxon>fabids</taxon>
        <taxon>Fabales</taxon>
        <taxon>Fabaceae</taxon>
        <taxon>Papilionoideae</taxon>
        <taxon>50 kb inversion clade</taxon>
        <taxon>NPAAA clade</taxon>
        <taxon>indigoferoid/millettioid clade</taxon>
        <taxon>Phaseoleae</taxon>
        <taxon>Cajanus</taxon>
    </lineage>
</organism>
<name>A0A151QPQ0_CAJCA</name>
<reference evidence="1" key="1">
    <citation type="journal article" date="2012" name="Nat. Biotechnol.">
        <title>Draft genome sequence of pigeonpea (Cajanus cajan), an orphan legume crop of resource-poor farmers.</title>
        <authorList>
            <person name="Varshney R.K."/>
            <person name="Chen W."/>
            <person name="Li Y."/>
            <person name="Bharti A.K."/>
            <person name="Saxena R.K."/>
            <person name="Schlueter J.A."/>
            <person name="Donoghue M.T."/>
            <person name="Azam S."/>
            <person name="Fan G."/>
            <person name="Whaley A.M."/>
            <person name="Farmer A.D."/>
            <person name="Sheridan J."/>
            <person name="Iwata A."/>
            <person name="Tuteja R."/>
            <person name="Penmetsa R.V."/>
            <person name="Wu W."/>
            <person name="Upadhyaya H.D."/>
            <person name="Yang S.P."/>
            <person name="Shah T."/>
            <person name="Saxena K.B."/>
            <person name="Michael T."/>
            <person name="McCombie W.R."/>
            <person name="Yang B."/>
            <person name="Zhang G."/>
            <person name="Yang H."/>
            <person name="Wang J."/>
            <person name="Spillane C."/>
            <person name="Cook D.R."/>
            <person name="May G.D."/>
            <person name="Xu X."/>
            <person name="Jackson S.A."/>
        </authorList>
    </citation>
    <scope>NUCLEOTIDE SEQUENCE [LARGE SCALE GENOMIC DNA]</scope>
</reference>
<evidence type="ECO:0000313" key="2">
    <source>
        <dbReference type="Proteomes" id="UP000075243"/>
    </source>
</evidence>
<dbReference type="Gramene" id="C.cajan_43229.t">
    <property type="protein sequence ID" value="C.cajan_43229.t.cds1"/>
    <property type="gene ID" value="C.cajan_43229"/>
</dbReference>